<evidence type="ECO:0000256" key="1">
    <source>
        <dbReference type="SAM" id="SignalP"/>
    </source>
</evidence>
<dbReference type="EMBL" id="JACHXK010000014">
    <property type="protein sequence ID" value="MBB3112803.1"/>
    <property type="molecule type" value="Genomic_DNA"/>
</dbReference>
<reference evidence="2 3" key="1">
    <citation type="submission" date="2020-08" db="EMBL/GenBank/DDBJ databases">
        <title>Genomic Encyclopedia of Type Strains, Phase III (KMG-III): the genomes of soil and plant-associated and newly described type strains.</title>
        <authorList>
            <person name="Whitman W."/>
        </authorList>
    </citation>
    <scope>NUCLEOTIDE SEQUENCE [LARGE SCALE GENOMIC DNA]</scope>
    <source>
        <strain evidence="2 3">CECT 5862</strain>
    </source>
</reference>
<evidence type="ECO:0000313" key="2">
    <source>
        <dbReference type="EMBL" id="MBB3112803.1"/>
    </source>
</evidence>
<dbReference type="InterPro" id="IPR013783">
    <property type="entry name" value="Ig-like_fold"/>
</dbReference>
<gene>
    <name evidence="2" type="ORF">FHS18_004905</name>
</gene>
<feature type="signal peptide" evidence="1">
    <location>
        <begin position="1"/>
        <end position="31"/>
    </location>
</feature>
<dbReference type="PROSITE" id="PS51257">
    <property type="entry name" value="PROKAR_LIPOPROTEIN"/>
    <property type="match status" value="1"/>
</dbReference>
<accession>A0A7W5B1Q6</accession>
<proteinExistence type="predicted"/>
<evidence type="ECO:0008006" key="4">
    <source>
        <dbReference type="Google" id="ProtNLM"/>
    </source>
</evidence>
<dbReference type="Gene3D" id="2.60.40.10">
    <property type="entry name" value="Immunoglobulins"/>
    <property type="match status" value="1"/>
</dbReference>
<feature type="chain" id="PRO_5039057199" description="YtkA-like domain-containing protein" evidence="1">
    <location>
        <begin position="32"/>
        <end position="134"/>
    </location>
</feature>
<dbReference type="Proteomes" id="UP000570361">
    <property type="component" value="Unassembled WGS sequence"/>
</dbReference>
<protein>
    <recommendedName>
        <fullName evidence="4">YtkA-like domain-containing protein</fullName>
    </recommendedName>
</protein>
<sequence length="134" mass="14489">MTRLRAKVLLIIMSCCLSIALLSGCTSSASSEQEGNAEAVTVELATEPNTMEAGRAGKLVANVTGLAKQEGAQVTFELRRPDNKGLPEFIEAEADGDGRFTAEATPEVQGSYTVYIHLYQDELHVTKMKKLEVQ</sequence>
<keyword evidence="1" id="KW-0732">Signal</keyword>
<organism evidence="2 3">
    <name type="scientific">Paenibacillus phyllosphaerae</name>
    <dbReference type="NCBI Taxonomy" id="274593"/>
    <lineage>
        <taxon>Bacteria</taxon>
        <taxon>Bacillati</taxon>
        <taxon>Bacillota</taxon>
        <taxon>Bacilli</taxon>
        <taxon>Bacillales</taxon>
        <taxon>Paenibacillaceae</taxon>
        <taxon>Paenibacillus</taxon>
    </lineage>
</organism>
<keyword evidence="3" id="KW-1185">Reference proteome</keyword>
<name>A0A7W5B1Q6_9BACL</name>
<dbReference type="AlphaFoldDB" id="A0A7W5B1Q6"/>
<dbReference type="RefSeq" id="WP_183602911.1">
    <property type="nucleotide sequence ID" value="NZ_JACHXK010000014.1"/>
</dbReference>
<comment type="caution">
    <text evidence="2">The sequence shown here is derived from an EMBL/GenBank/DDBJ whole genome shotgun (WGS) entry which is preliminary data.</text>
</comment>
<evidence type="ECO:0000313" key="3">
    <source>
        <dbReference type="Proteomes" id="UP000570361"/>
    </source>
</evidence>